<sequence length="80" mass="9163">MVEGEGSQSHMKCSSVWPDYPKVKWRAQICYPLIVDLDDSIYWWWLAFGSRGNRDCTQSRWGEPSTVSTSKSAAVLHPKD</sequence>
<reference evidence="2" key="1">
    <citation type="submission" date="2021-01" db="EMBL/GenBank/DDBJ databases">
        <title>Adiantum capillus-veneris genome.</title>
        <authorList>
            <person name="Fang Y."/>
            <person name="Liao Q."/>
        </authorList>
    </citation>
    <scope>NUCLEOTIDE SEQUENCE</scope>
    <source>
        <strain evidence="2">H3</strain>
        <tissue evidence="2">Leaf</tissue>
    </source>
</reference>
<dbReference type="EMBL" id="JABFUD020000003">
    <property type="protein sequence ID" value="KAI5082093.1"/>
    <property type="molecule type" value="Genomic_DNA"/>
</dbReference>
<dbReference type="AlphaFoldDB" id="A0A9D4V9G3"/>
<dbReference type="Proteomes" id="UP000886520">
    <property type="component" value="Chromosome 2"/>
</dbReference>
<accession>A0A9D4V9G3</accession>
<organism evidence="2 3">
    <name type="scientific">Adiantum capillus-veneris</name>
    <name type="common">Maidenhair fern</name>
    <dbReference type="NCBI Taxonomy" id="13818"/>
    <lineage>
        <taxon>Eukaryota</taxon>
        <taxon>Viridiplantae</taxon>
        <taxon>Streptophyta</taxon>
        <taxon>Embryophyta</taxon>
        <taxon>Tracheophyta</taxon>
        <taxon>Polypodiopsida</taxon>
        <taxon>Polypodiidae</taxon>
        <taxon>Polypodiales</taxon>
        <taxon>Pteridineae</taxon>
        <taxon>Pteridaceae</taxon>
        <taxon>Vittarioideae</taxon>
        <taxon>Adiantum</taxon>
    </lineage>
</organism>
<protein>
    <submittedName>
        <fullName evidence="2">Uncharacterized protein</fullName>
    </submittedName>
</protein>
<evidence type="ECO:0000313" key="3">
    <source>
        <dbReference type="Proteomes" id="UP000886520"/>
    </source>
</evidence>
<feature type="compositionally biased region" description="Polar residues" evidence="1">
    <location>
        <begin position="56"/>
        <end position="72"/>
    </location>
</feature>
<gene>
    <name evidence="2" type="ORF">GOP47_0001836</name>
</gene>
<name>A0A9D4V9G3_ADICA</name>
<feature type="region of interest" description="Disordered" evidence="1">
    <location>
        <begin position="56"/>
        <end position="80"/>
    </location>
</feature>
<comment type="caution">
    <text evidence="2">The sequence shown here is derived from an EMBL/GenBank/DDBJ whole genome shotgun (WGS) entry which is preliminary data.</text>
</comment>
<proteinExistence type="predicted"/>
<keyword evidence="3" id="KW-1185">Reference proteome</keyword>
<evidence type="ECO:0000313" key="2">
    <source>
        <dbReference type="EMBL" id="KAI5082093.1"/>
    </source>
</evidence>
<evidence type="ECO:0000256" key="1">
    <source>
        <dbReference type="SAM" id="MobiDB-lite"/>
    </source>
</evidence>